<feature type="transmembrane region" description="Helical" evidence="9">
    <location>
        <begin position="297"/>
        <end position="315"/>
    </location>
</feature>
<feature type="transmembrane region" description="Helical" evidence="9">
    <location>
        <begin position="235"/>
        <end position="260"/>
    </location>
</feature>
<feature type="transmembrane region" description="Helical" evidence="9">
    <location>
        <begin position="183"/>
        <end position="205"/>
    </location>
</feature>
<evidence type="ECO:0000256" key="6">
    <source>
        <dbReference type="ARBA" id="ARBA00023136"/>
    </source>
</evidence>
<keyword evidence="5" id="KW-0297">G-protein coupled receptor</keyword>
<dbReference type="PANTHER" id="PTHR24235">
    <property type="entry name" value="NEUROPEPTIDE Y RECEPTOR"/>
    <property type="match status" value="1"/>
</dbReference>
<dbReference type="PANTHER" id="PTHR24235:SF12">
    <property type="entry name" value="G-PROTEIN COUPLED RECEPTORS FAMILY 1 PROFILE DOMAIN-CONTAINING PROTEIN"/>
    <property type="match status" value="1"/>
</dbReference>
<dbReference type="PRINTS" id="PR01012">
    <property type="entry name" value="NRPEPTIDEYR"/>
</dbReference>
<dbReference type="InterPro" id="IPR000611">
    <property type="entry name" value="NPY_rcpt"/>
</dbReference>
<evidence type="ECO:0000256" key="3">
    <source>
        <dbReference type="ARBA" id="ARBA00022692"/>
    </source>
</evidence>
<proteinExistence type="inferred from homology"/>
<keyword evidence="11" id="KW-1185">Reference proteome</keyword>
<dbReference type="GO" id="GO:0016020">
    <property type="term" value="C:membrane"/>
    <property type="evidence" value="ECO:0007669"/>
    <property type="project" value="UniProtKB-SubCell"/>
</dbReference>
<evidence type="ECO:0000256" key="1">
    <source>
        <dbReference type="ARBA" id="ARBA00004141"/>
    </source>
</evidence>
<dbReference type="Pfam" id="PF00001">
    <property type="entry name" value="7tm_1"/>
    <property type="match status" value="1"/>
</dbReference>
<evidence type="ECO:0000256" key="9">
    <source>
        <dbReference type="SAM" id="Phobius"/>
    </source>
</evidence>
<accession>A0A1I8J2M4</accession>
<reference evidence="12" key="1">
    <citation type="submission" date="2016-11" db="UniProtKB">
        <authorList>
            <consortium name="WormBaseParasite"/>
        </authorList>
    </citation>
    <scope>IDENTIFICATION</scope>
</reference>
<dbReference type="Gene3D" id="1.20.1070.10">
    <property type="entry name" value="Rhodopsin 7-helix transmembrane proteins"/>
    <property type="match status" value="1"/>
</dbReference>
<evidence type="ECO:0000256" key="8">
    <source>
        <dbReference type="ARBA" id="ARBA00023224"/>
    </source>
</evidence>
<dbReference type="AlphaFoldDB" id="A0A1I8J2M4"/>
<protein>
    <submittedName>
        <fullName evidence="12">G_PROTEIN_RECEP_F1_2 domain-containing protein</fullName>
    </submittedName>
</protein>
<keyword evidence="6 9" id="KW-0472">Membrane</keyword>
<dbReference type="SUPFAM" id="SSF81321">
    <property type="entry name" value="Family A G protein-coupled receptor-like"/>
    <property type="match status" value="1"/>
</dbReference>
<feature type="transmembrane region" description="Helical" evidence="9">
    <location>
        <begin position="362"/>
        <end position="382"/>
    </location>
</feature>
<evidence type="ECO:0000313" key="12">
    <source>
        <dbReference type="WBParaSite" id="maker-uti_cns_0045612-snap-gene-0.16-mRNA-1"/>
    </source>
</evidence>
<sequence>HPAQFDPLDIASLLRLLECQNLTESAAAVRGQLFDIEEAERRALPTLRVVAAAYAALMLVGACGNGIVAYIVLANRRLRTPRNLYIANLALSDLTLCGLTQPLNLVKLFQRYNGWAFGQAACKLVNTLTGLNAFVSTYAIVAIACDRLLYLRGPRRNSRPGTLGQSSTSISTGRSRLSGRGKAARTIVCVWILAALLASPLAWFAEIVEFRSPLGLRLLCTELAVLDWRMKLWKLGYSGLALLVQYLVPLCTVTVAYGIVCHRLNGRVRRRRTSPNLTAYQRRRAEQEWRRSRRANLVLALIILVFAIAWLPLTLSNVRHDLYGLFASLHDSGEGNVSTYPNLRHYEAQSNDSATTEAISRWIPLLIIPLSACLNPLLYGLLNCNIQAELRRSLGQFCLRSAPAGCGGCGGDAIAGGRRRHRRQTVVLVPPAAAHETAQNEGNSLVAEVDGSDNNECIICGSTAEDAVTTLGEFGGRTDTGGQWDTLLTDVVELVNNPTVVPRVPDTLAPTPSPTLSSPQQLLPLMPFIDDDIHVEDESLC</sequence>
<keyword evidence="4 9" id="KW-1133">Transmembrane helix</keyword>
<keyword evidence="8" id="KW-0807">Transducer</keyword>
<dbReference type="InterPro" id="IPR000276">
    <property type="entry name" value="GPCR_Rhodpsn"/>
</dbReference>
<dbReference type="GO" id="GO:0004983">
    <property type="term" value="F:neuropeptide Y receptor activity"/>
    <property type="evidence" value="ECO:0007669"/>
    <property type="project" value="InterPro"/>
</dbReference>
<dbReference type="WBParaSite" id="maker-uti_cns_0045612-snap-gene-0.16-mRNA-1">
    <property type="protein sequence ID" value="maker-uti_cns_0045612-snap-gene-0.16-mRNA-1"/>
    <property type="gene ID" value="maker-uti_cns_0045612-snap-gene-0.16"/>
</dbReference>
<dbReference type="PROSITE" id="PS50262">
    <property type="entry name" value="G_PROTEIN_RECEP_F1_2"/>
    <property type="match status" value="1"/>
</dbReference>
<comment type="similarity">
    <text evidence="2">Belongs to the G-protein coupled receptor 1 family.</text>
</comment>
<feature type="transmembrane region" description="Helical" evidence="9">
    <location>
        <begin position="51"/>
        <end position="73"/>
    </location>
</feature>
<feature type="transmembrane region" description="Helical" evidence="9">
    <location>
        <begin position="133"/>
        <end position="150"/>
    </location>
</feature>
<feature type="transmembrane region" description="Helical" evidence="9">
    <location>
        <begin position="85"/>
        <end position="103"/>
    </location>
</feature>
<organism evidence="11 12">
    <name type="scientific">Macrostomum lignano</name>
    <dbReference type="NCBI Taxonomy" id="282301"/>
    <lineage>
        <taxon>Eukaryota</taxon>
        <taxon>Metazoa</taxon>
        <taxon>Spiralia</taxon>
        <taxon>Lophotrochozoa</taxon>
        <taxon>Platyhelminthes</taxon>
        <taxon>Rhabditophora</taxon>
        <taxon>Macrostomorpha</taxon>
        <taxon>Macrostomida</taxon>
        <taxon>Macrostomidae</taxon>
        <taxon>Macrostomum</taxon>
    </lineage>
</organism>
<keyword evidence="3 9" id="KW-0812">Transmembrane</keyword>
<comment type="subcellular location">
    <subcellularLocation>
        <location evidence="1">Membrane</location>
        <topology evidence="1">Multi-pass membrane protein</topology>
    </subcellularLocation>
</comment>
<evidence type="ECO:0000256" key="4">
    <source>
        <dbReference type="ARBA" id="ARBA00022989"/>
    </source>
</evidence>
<evidence type="ECO:0000259" key="10">
    <source>
        <dbReference type="PROSITE" id="PS50262"/>
    </source>
</evidence>
<evidence type="ECO:0000256" key="2">
    <source>
        <dbReference type="ARBA" id="ARBA00010663"/>
    </source>
</evidence>
<feature type="domain" description="G-protein coupled receptors family 1 profile" evidence="10">
    <location>
        <begin position="64"/>
        <end position="379"/>
    </location>
</feature>
<dbReference type="PRINTS" id="PR00237">
    <property type="entry name" value="GPCRRHODOPSN"/>
</dbReference>
<dbReference type="InterPro" id="IPR017452">
    <property type="entry name" value="GPCR_Rhodpsn_7TM"/>
</dbReference>
<keyword evidence="7" id="KW-0675">Receptor</keyword>
<evidence type="ECO:0000313" key="11">
    <source>
        <dbReference type="Proteomes" id="UP000095280"/>
    </source>
</evidence>
<dbReference type="Proteomes" id="UP000095280">
    <property type="component" value="Unplaced"/>
</dbReference>
<name>A0A1I8J2M4_9PLAT</name>
<evidence type="ECO:0000256" key="5">
    <source>
        <dbReference type="ARBA" id="ARBA00023040"/>
    </source>
</evidence>
<evidence type="ECO:0000256" key="7">
    <source>
        <dbReference type="ARBA" id="ARBA00023170"/>
    </source>
</evidence>